<sequence length="143" mass="16170">MNEQATFHGFANPVDPTGAEMREWAYHPDSVSLAGLPPDWDLLVAQDSLIPTLYELAADGQCPARRFALHCLYIYTADAVRTDFRAHPKRKLKKLIDRAGSESDEQLRMWAANAQALINNPDLFDYADWCQGGLVRKPRRLLT</sequence>
<gene>
    <name evidence="1" type="ORF">IW245_005720</name>
</gene>
<organism evidence="1 2">
    <name type="scientific">Longispora fulva</name>
    <dbReference type="NCBI Taxonomy" id="619741"/>
    <lineage>
        <taxon>Bacteria</taxon>
        <taxon>Bacillati</taxon>
        <taxon>Actinomycetota</taxon>
        <taxon>Actinomycetes</taxon>
        <taxon>Micromonosporales</taxon>
        <taxon>Micromonosporaceae</taxon>
        <taxon>Longispora</taxon>
    </lineage>
</organism>
<keyword evidence="2" id="KW-1185">Reference proteome</keyword>
<name>A0A8J7GJX6_9ACTN</name>
<dbReference type="EMBL" id="JADOUF010000001">
    <property type="protein sequence ID" value="MBG6139526.1"/>
    <property type="molecule type" value="Genomic_DNA"/>
</dbReference>
<proteinExistence type="predicted"/>
<dbReference type="Proteomes" id="UP000622552">
    <property type="component" value="Unassembled WGS sequence"/>
</dbReference>
<accession>A0A8J7GJX6</accession>
<protein>
    <submittedName>
        <fullName evidence="1">Uncharacterized protein</fullName>
    </submittedName>
</protein>
<reference evidence="1" key="1">
    <citation type="submission" date="2020-11" db="EMBL/GenBank/DDBJ databases">
        <title>Sequencing the genomes of 1000 actinobacteria strains.</title>
        <authorList>
            <person name="Klenk H.-P."/>
        </authorList>
    </citation>
    <scope>NUCLEOTIDE SEQUENCE</scope>
    <source>
        <strain evidence="1">DSM 45356</strain>
    </source>
</reference>
<dbReference type="AlphaFoldDB" id="A0A8J7GJX6"/>
<evidence type="ECO:0000313" key="1">
    <source>
        <dbReference type="EMBL" id="MBG6139526.1"/>
    </source>
</evidence>
<comment type="caution">
    <text evidence="1">The sequence shown here is derived from an EMBL/GenBank/DDBJ whole genome shotgun (WGS) entry which is preliminary data.</text>
</comment>
<evidence type="ECO:0000313" key="2">
    <source>
        <dbReference type="Proteomes" id="UP000622552"/>
    </source>
</evidence>